<dbReference type="Proteomes" id="UP000008866">
    <property type="component" value="Unassembled WGS sequence"/>
</dbReference>
<dbReference type="EMBL" id="ABSU01000003">
    <property type="protein sequence ID" value="EFE35702.1"/>
    <property type="molecule type" value="Genomic_DNA"/>
</dbReference>
<dbReference type="OMA" id="MTNHYLR"/>
<evidence type="ECO:0000256" key="5">
    <source>
        <dbReference type="RuleBase" id="RU369013"/>
    </source>
</evidence>
<evidence type="ECO:0000256" key="1">
    <source>
        <dbReference type="ARBA" id="ARBA00004370"/>
    </source>
</evidence>
<keyword evidence="5" id="KW-0931">ER-Golgi transport</keyword>
<keyword evidence="5" id="KW-0256">Endoplasmic reticulum</keyword>
<dbReference type="HOGENOM" id="CLU_034705_2_0_1"/>
<feature type="domain" description="Endoplasmic reticulum vesicle transporter C-terminal" evidence="6">
    <location>
        <begin position="185"/>
        <end position="395"/>
    </location>
</feature>
<protein>
    <recommendedName>
        <fullName evidence="5">Endoplasmic reticulum-Golgi intermediate compartment protein</fullName>
    </recommendedName>
</protein>
<evidence type="ECO:0000256" key="4">
    <source>
        <dbReference type="ARBA" id="ARBA00023136"/>
    </source>
</evidence>
<dbReference type="Pfam" id="PF13850">
    <property type="entry name" value="ERGIC_N"/>
    <property type="match status" value="1"/>
</dbReference>
<comment type="similarity">
    <text evidence="5">Belongs to the ERGIC family.</text>
</comment>
<dbReference type="GO" id="GO:0006890">
    <property type="term" value="P:retrograde vesicle-mediated transport, Golgi to endoplasmic reticulum"/>
    <property type="evidence" value="ECO:0007669"/>
    <property type="project" value="TreeGrafter"/>
</dbReference>
<dbReference type="GO" id="GO:0033116">
    <property type="term" value="C:endoplasmic reticulum-Golgi intermediate compartment membrane"/>
    <property type="evidence" value="ECO:0007669"/>
    <property type="project" value="UniProtKB-SubCell"/>
</dbReference>
<keyword evidence="3 5" id="KW-1133">Transmembrane helix</keyword>
<evidence type="ECO:0000259" key="6">
    <source>
        <dbReference type="Pfam" id="PF07970"/>
    </source>
</evidence>
<dbReference type="InterPro" id="IPR039542">
    <property type="entry name" value="Erv_N"/>
</dbReference>
<keyword evidence="5" id="KW-0333">Golgi apparatus</keyword>
<evidence type="ECO:0000259" key="7">
    <source>
        <dbReference type="Pfam" id="PF13850"/>
    </source>
</evidence>
<evidence type="ECO:0000256" key="3">
    <source>
        <dbReference type="ARBA" id="ARBA00022989"/>
    </source>
</evidence>
<dbReference type="PANTHER" id="PTHR10984:SF81">
    <property type="entry name" value="ER-DERIVED VESICLES PROTEIN ERV41"/>
    <property type="match status" value="1"/>
</dbReference>
<dbReference type="RefSeq" id="XP_003016347.1">
    <property type="nucleotide sequence ID" value="XM_003016301.1"/>
</dbReference>
<feature type="domain" description="Endoplasmic reticulum vesicle transporter N-terminal" evidence="7">
    <location>
        <begin position="24"/>
        <end position="112"/>
    </location>
</feature>
<keyword evidence="9" id="KW-1185">Reference proteome</keyword>
<accession>D4ANE1</accession>
<dbReference type="Pfam" id="PF07970">
    <property type="entry name" value="COPIIcoated_ERV"/>
    <property type="match status" value="1"/>
</dbReference>
<keyword evidence="5" id="KW-0813">Transport</keyword>
<dbReference type="STRING" id="663331.D4ANE1"/>
<comment type="function">
    <text evidence="5">Plays a role in transport between endoplasmic reticulum and Golgi.</text>
</comment>
<dbReference type="GeneID" id="9521830"/>
<dbReference type="GO" id="GO:0000139">
    <property type="term" value="C:Golgi membrane"/>
    <property type="evidence" value="ECO:0007669"/>
    <property type="project" value="UniProtKB-SubCell"/>
</dbReference>
<evidence type="ECO:0000313" key="9">
    <source>
        <dbReference type="Proteomes" id="UP000008866"/>
    </source>
</evidence>
<evidence type="ECO:0000256" key="2">
    <source>
        <dbReference type="ARBA" id="ARBA00022692"/>
    </source>
</evidence>
<dbReference type="GO" id="GO:0006888">
    <property type="term" value="P:endoplasmic reticulum to Golgi vesicle-mediated transport"/>
    <property type="evidence" value="ECO:0007669"/>
    <property type="project" value="UniProtKB-UniRule"/>
</dbReference>
<sequence>MNGFARDGLDEANFGAPDGIATKLKTFDAFPKTKPSYTSTSRGGGLWTIFVAIICTILSCSELITWYRGHENHHFSVERGVSQEMQLNIDTVVAMPCDDVRINIQDAAGDHILAGDLLTQEPTSWGAWNREMNQRRSGGSPEYQTLNKEDSLRLEEQEEDLHVEHVLGEVRRSRKKKFPKSPKLKKSDAVDSCRVFGSLEGNKVQGNLHITARGFGYFEWGRATNPHSMSLLQPIITCIHGDAKNLTDQLTKLFPGLNFTHLITELSFGPHYGRLLNPLDKTVSSTSINFYKYQYHLSVVPTIYTKSGHIDPNRRSLPDTSTITAKDSKTTVSTNQYAVTSYSQPIQPRIDATPGIFFKYNIEPILLIVSQERDSLLALMVRLVNVVSGVLVTGGWLFQIGSWAMETMRKRRRLTSDGLLTGKHATD</sequence>
<proteinExistence type="inferred from homology"/>
<keyword evidence="4 5" id="KW-0472">Membrane</keyword>
<dbReference type="eggNOG" id="KOG2667">
    <property type="taxonomic scope" value="Eukaryota"/>
</dbReference>
<reference evidence="9" key="1">
    <citation type="journal article" date="2011" name="Genome Biol.">
        <title>Comparative and functional genomics provide insights into the pathogenicity of dermatophytic fungi.</title>
        <authorList>
            <person name="Burmester A."/>
            <person name="Shelest E."/>
            <person name="Gloeckner G."/>
            <person name="Heddergott C."/>
            <person name="Schindler S."/>
            <person name="Staib P."/>
            <person name="Heidel A."/>
            <person name="Felder M."/>
            <person name="Petzold A."/>
            <person name="Szafranski K."/>
            <person name="Feuermann M."/>
            <person name="Pedruzzi I."/>
            <person name="Priebe S."/>
            <person name="Groth M."/>
            <person name="Winkler R."/>
            <person name="Li W."/>
            <person name="Kniemeyer O."/>
            <person name="Schroeckh V."/>
            <person name="Hertweck C."/>
            <person name="Hube B."/>
            <person name="White T.C."/>
            <person name="Platzer M."/>
            <person name="Guthke R."/>
            <person name="Heitman J."/>
            <person name="Woestemeyer J."/>
            <person name="Zipfel P.F."/>
            <person name="Monod M."/>
            <person name="Brakhage A.A."/>
        </authorList>
    </citation>
    <scope>NUCLEOTIDE SEQUENCE [LARGE SCALE GENOMIC DNA]</scope>
    <source>
        <strain evidence="9">ATCC MYA-4681 / CBS 112371</strain>
    </source>
</reference>
<dbReference type="PANTHER" id="PTHR10984">
    <property type="entry name" value="ENDOPLASMIC RETICULUM-GOLGI INTERMEDIATE COMPARTMENT PROTEIN"/>
    <property type="match status" value="1"/>
</dbReference>
<dbReference type="GO" id="GO:0030134">
    <property type="term" value="C:COPII-coated ER to Golgi transport vesicle"/>
    <property type="evidence" value="ECO:0007669"/>
    <property type="project" value="TreeGrafter"/>
</dbReference>
<dbReference type="InterPro" id="IPR045888">
    <property type="entry name" value="Erv"/>
</dbReference>
<dbReference type="KEGG" id="abe:ARB_05746"/>
<dbReference type="GO" id="GO:0005789">
    <property type="term" value="C:endoplasmic reticulum membrane"/>
    <property type="evidence" value="ECO:0007669"/>
    <property type="project" value="UniProtKB-SubCell"/>
</dbReference>
<comment type="subcellular location">
    <subcellularLocation>
        <location evidence="5">Endoplasmic reticulum membrane</location>
        <topology evidence="5">Multi-pass membrane protein</topology>
    </subcellularLocation>
    <subcellularLocation>
        <location evidence="5">Endoplasmic reticulum-Golgi intermediate compartment membrane</location>
        <topology evidence="5">Multi-pass membrane protein</topology>
    </subcellularLocation>
    <subcellularLocation>
        <location evidence="5">Golgi apparatus membrane</location>
        <topology evidence="5">Multi-pass membrane protein</topology>
    </subcellularLocation>
    <subcellularLocation>
        <location evidence="1">Membrane</location>
    </subcellularLocation>
</comment>
<dbReference type="InterPro" id="IPR012936">
    <property type="entry name" value="Erv_C"/>
</dbReference>
<evidence type="ECO:0000313" key="8">
    <source>
        <dbReference type="EMBL" id="EFE35702.1"/>
    </source>
</evidence>
<name>D4ANE1_ARTBC</name>
<comment type="caution">
    <text evidence="8">The sequence shown here is derived from an EMBL/GenBank/DDBJ whole genome shotgun (WGS) entry which is preliminary data.</text>
</comment>
<gene>
    <name evidence="8" type="ORF">ARB_05746</name>
</gene>
<feature type="transmembrane region" description="Helical" evidence="5">
    <location>
        <begin position="376"/>
        <end position="404"/>
    </location>
</feature>
<feature type="transmembrane region" description="Helical" evidence="5">
    <location>
        <begin position="44"/>
        <end position="67"/>
    </location>
</feature>
<organism evidence="8 9">
    <name type="scientific">Arthroderma benhamiae (strain ATCC MYA-4681 / CBS 112371)</name>
    <name type="common">Trichophyton mentagrophytes</name>
    <dbReference type="NCBI Taxonomy" id="663331"/>
    <lineage>
        <taxon>Eukaryota</taxon>
        <taxon>Fungi</taxon>
        <taxon>Dikarya</taxon>
        <taxon>Ascomycota</taxon>
        <taxon>Pezizomycotina</taxon>
        <taxon>Eurotiomycetes</taxon>
        <taxon>Eurotiomycetidae</taxon>
        <taxon>Onygenales</taxon>
        <taxon>Arthrodermataceae</taxon>
        <taxon>Trichophyton</taxon>
    </lineage>
</organism>
<dbReference type="AlphaFoldDB" id="D4ANE1"/>
<keyword evidence="2 5" id="KW-0812">Transmembrane</keyword>